<name>A0ABY4CZI5_9BACT</name>
<reference evidence="1 2" key="1">
    <citation type="submission" date="2022-03" db="EMBL/GenBank/DDBJ databases">
        <title>Hymenobactersp. isolated from the air.</title>
        <authorList>
            <person name="Won M."/>
            <person name="Kwon S.-W."/>
        </authorList>
    </citation>
    <scope>NUCLEOTIDE SEQUENCE [LARGE SCALE GENOMIC DNA]</scope>
    <source>
        <strain evidence="1 2">KACC 21982</strain>
    </source>
</reference>
<gene>
    <name evidence="1" type="ORF">MTX78_03585</name>
</gene>
<sequence length="178" mass="19664">MMIDGMQLGTSVFIKWGLPLPMLALLAGCGCGTVDCDACIPEGFALRFDADSLNNGFRWADLRSTYVVRYALNNYQQPLDTAQLRSGYGYRDIRATFVLSFNGLFPPRAGEYLPVETHSYRIVIPAAQRQYDVTNIALSYKEGTGCCACDQLIRSRFHLNNVPVEVTPPASGGAVLRR</sequence>
<organism evidence="1 2">
    <name type="scientific">Hymenobacter tibetensis</name>
    <dbReference type="NCBI Taxonomy" id="497967"/>
    <lineage>
        <taxon>Bacteria</taxon>
        <taxon>Pseudomonadati</taxon>
        <taxon>Bacteroidota</taxon>
        <taxon>Cytophagia</taxon>
        <taxon>Cytophagales</taxon>
        <taxon>Hymenobacteraceae</taxon>
        <taxon>Hymenobacter</taxon>
    </lineage>
</organism>
<dbReference type="Proteomes" id="UP000831113">
    <property type="component" value="Chromosome"/>
</dbReference>
<accession>A0ABY4CZI5</accession>
<keyword evidence="2" id="KW-1185">Reference proteome</keyword>
<evidence type="ECO:0008006" key="3">
    <source>
        <dbReference type="Google" id="ProtNLM"/>
    </source>
</evidence>
<dbReference type="EMBL" id="CP094669">
    <property type="protein sequence ID" value="UOG75681.1"/>
    <property type="molecule type" value="Genomic_DNA"/>
</dbReference>
<evidence type="ECO:0000313" key="1">
    <source>
        <dbReference type="EMBL" id="UOG75681.1"/>
    </source>
</evidence>
<evidence type="ECO:0000313" key="2">
    <source>
        <dbReference type="Proteomes" id="UP000831113"/>
    </source>
</evidence>
<proteinExistence type="predicted"/>
<protein>
    <recommendedName>
        <fullName evidence="3">Lipoprotein</fullName>
    </recommendedName>
</protein>
<dbReference type="RefSeq" id="WP_243799978.1">
    <property type="nucleotide sequence ID" value="NZ_CP094669.1"/>
</dbReference>